<keyword evidence="1" id="KW-1133">Transmembrane helix</keyword>
<feature type="transmembrane region" description="Helical" evidence="1">
    <location>
        <begin position="185"/>
        <end position="203"/>
    </location>
</feature>
<dbReference type="NCBIfam" id="NF038403">
    <property type="entry name" value="perm_prefix_1"/>
    <property type="match status" value="1"/>
</dbReference>
<dbReference type="EMBL" id="WBJY01000001">
    <property type="protein sequence ID" value="KAB1648884.1"/>
    <property type="molecule type" value="Genomic_DNA"/>
</dbReference>
<dbReference type="Proteomes" id="UP000431744">
    <property type="component" value="Unassembled WGS sequence"/>
</dbReference>
<evidence type="ECO:0000313" key="3">
    <source>
        <dbReference type="Proteomes" id="UP000431744"/>
    </source>
</evidence>
<feature type="transmembrane region" description="Helical" evidence="1">
    <location>
        <begin position="128"/>
        <end position="148"/>
    </location>
</feature>
<accession>A0A6H9WRF0</accession>
<feature type="transmembrane region" description="Helical" evidence="1">
    <location>
        <begin position="103"/>
        <end position="122"/>
    </location>
</feature>
<evidence type="ECO:0000313" key="2">
    <source>
        <dbReference type="EMBL" id="KAB1648884.1"/>
    </source>
</evidence>
<dbReference type="InterPro" id="IPR047928">
    <property type="entry name" value="Perm_prefix_1"/>
</dbReference>
<keyword evidence="3" id="KW-1185">Reference proteome</keyword>
<feature type="transmembrane region" description="Helical" evidence="1">
    <location>
        <begin position="215"/>
        <end position="236"/>
    </location>
</feature>
<feature type="transmembrane region" description="Helical" evidence="1">
    <location>
        <begin position="298"/>
        <end position="317"/>
    </location>
</feature>
<keyword evidence="1" id="KW-0472">Membrane</keyword>
<dbReference type="OrthoDB" id="9815852at2"/>
<sequence>MNDTIRTYIGGLFADLPSSPEIERAHAELQQMSEDKYRELREAGVSEHEATGRVITEFGNLDELADALGIRREVDDAALGPKVPILSSGEVDGMLRRSRSASMLIAGGVWLILIGLGCTVLIGQTEYAAAGAVPLLLAVAIAVGMFIVGGRATQRSIGTLQQGEARVEPRVAEDVSALRERSEGGFTAAIVAGVGIIILSVAIPTTLTALQVDGASTLGSVGLLIVVGLGIGILVVSGMRRSALDTVVQSGRPRTPVNGEDEARASLIGRVAAVYWPAVVLVYLAWSFLGSAWGQSWVVFPIAGVGFAVVVGLVALFRPAGSSVSSSAGGAAR</sequence>
<name>A0A6H9WRF0_9MICO</name>
<protein>
    <submittedName>
        <fullName evidence="2">Uncharacterized protein</fullName>
    </submittedName>
</protein>
<proteinExistence type="predicted"/>
<organism evidence="2 3">
    <name type="scientific">Pseudoclavibacter endophyticus</name>
    <dbReference type="NCBI Taxonomy" id="1778590"/>
    <lineage>
        <taxon>Bacteria</taxon>
        <taxon>Bacillati</taxon>
        <taxon>Actinomycetota</taxon>
        <taxon>Actinomycetes</taxon>
        <taxon>Micrococcales</taxon>
        <taxon>Microbacteriaceae</taxon>
        <taxon>Pseudoclavibacter</taxon>
    </lineage>
</organism>
<dbReference type="RefSeq" id="WP_158027438.1">
    <property type="nucleotide sequence ID" value="NZ_BMHG01000001.1"/>
</dbReference>
<comment type="caution">
    <text evidence="2">The sequence shown here is derived from an EMBL/GenBank/DDBJ whole genome shotgun (WGS) entry which is preliminary data.</text>
</comment>
<keyword evidence="1" id="KW-0812">Transmembrane</keyword>
<dbReference type="AlphaFoldDB" id="A0A6H9WRF0"/>
<evidence type="ECO:0000256" key="1">
    <source>
        <dbReference type="SAM" id="Phobius"/>
    </source>
</evidence>
<feature type="transmembrane region" description="Helical" evidence="1">
    <location>
        <begin position="267"/>
        <end position="286"/>
    </location>
</feature>
<gene>
    <name evidence="2" type="ORF">F8O04_00840</name>
</gene>
<reference evidence="2 3" key="1">
    <citation type="submission" date="2019-09" db="EMBL/GenBank/DDBJ databases">
        <title>Phylogeny of genus Pseudoclavibacter and closely related genus.</title>
        <authorList>
            <person name="Li Y."/>
        </authorList>
    </citation>
    <scope>NUCLEOTIDE SEQUENCE [LARGE SCALE GENOMIC DNA]</scope>
    <source>
        <strain evidence="2 3">EGI 60007</strain>
    </source>
</reference>